<keyword evidence="3" id="KW-1185">Reference proteome</keyword>
<evidence type="ECO:0000256" key="1">
    <source>
        <dbReference type="SAM" id="MobiDB-lite"/>
    </source>
</evidence>
<feature type="compositionally biased region" description="Polar residues" evidence="1">
    <location>
        <begin position="7"/>
        <end position="16"/>
    </location>
</feature>
<comment type="caution">
    <text evidence="2">The sequence shown here is derived from an EMBL/GenBank/DDBJ whole genome shotgun (WGS) entry which is preliminary data.</text>
</comment>
<dbReference type="Gene3D" id="3.40.50.150">
    <property type="entry name" value="Vaccinia Virus protein VP39"/>
    <property type="match status" value="1"/>
</dbReference>
<gene>
    <name evidence="2" type="ORF">B0I32_1538</name>
</gene>
<dbReference type="InterPro" id="IPR006764">
    <property type="entry name" value="SAM_dep_MeTrfase_SAV2177_type"/>
</dbReference>
<accession>A0A2T0LLZ1</accession>
<protein>
    <submittedName>
        <fullName evidence="2">S-adenosyl methyltransferase</fullName>
    </submittedName>
</protein>
<keyword evidence="2" id="KW-0808">Transferase</keyword>
<evidence type="ECO:0000313" key="2">
    <source>
        <dbReference type="EMBL" id="PRX44052.1"/>
    </source>
</evidence>
<dbReference type="Pfam" id="PF04672">
    <property type="entry name" value="Methyltransf_19"/>
    <property type="match status" value="1"/>
</dbReference>
<proteinExistence type="predicted"/>
<dbReference type="GO" id="GO:0008168">
    <property type="term" value="F:methyltransferase activity"/>
    <property type="evidence" value="ECO:0007669"/>
    <property type="project" value="UniProtKB-KW"/>
</dbReference>
<dbReference type="EMBL" id="PVNG01000053">
    <property type="protein sequence ID" value="PRX44052.1"/>
    <property type="molecule type" value="Genomic_DNA"/>
</dbReference>
<dbReference type="Proteomes" id="UP000238312">
    <property type="component" value="Unassembled WGS sequence"/>
</dbReference>
<dbReference type="AlphaFoldDB" id="A0A2T0LLZ1"/>
<name>A0A2T0LLZ1_9ACTN</name>
<dbReference type="PIRSF" id="PIRSF017393">
    <property type="entry name" value="MTase_SAV2177"/>
    <property type="match status" value="1"/>
</dbReference>
<dbReference type="RefSeq" id="WP_181308903.1">
    <property type="nucleotide sequence ID" value="NZ_JBFAIL010000064.1"/>
</dbReference>
<feature type="region of interest" description="Disordered" evidence="1">
    <location>
        <begin position="1"/>
        <end position="28"/>
    </location>
</feature>
<sequence length="293" mass="31949">MKDLSIFATSAAQSGSKAGFNPDPPAPAVPRRLDFTKAGVARVYDYLRNGQDNFAVDRAAATALLKQAPDLKKSVRDNREFLTWAVEYLTTRGVSLFLDLGCGLPADQNIYEIAARLTPRARVAYVDNDPMVAIHGRALLDIGEATTMIEADIRDPGKILGDPYVASMLRRNEPMAVLAADVFPFVEEADDPAAILAQLAAALPEGSVMVHSHLSSDGLDRRQIMAIEEVYAGTSARVTLRSSEQIRGLLNDRWEIIAPGVTEVSRWIEDPPPPGERSRSVKYVGGIVRLRPL</sequence>
<organism evidence="2 3">
    <name type="scientific">Nonomuraea fuscirosea</name>
    <dbReference type="NCBI Taxonomy" id="1291556"/>
    <lineage>
        <taxon>Bacteria</taxon>
        <taxon>Bacillati</taxon>
        <taxon>Actinomycetota</taxon>
        <taxon>Actinomycetes</taxon>
        <taxon>Streptosporangiales</taxon>
        <taxon>Streptosporangiaceae</taxon>
        <taxon>Nonomuraea</taxon>
    </lineage>
</organism>
<reference evidence="2 3" key="1">
    <citation type="submission" date="2018-03" db="EMBL/GenBank/DDBJ databases">
        <title>Genomic Encyclopedia of Type Strains, Phase III (KMG-III): the genomes of soil and plant-associated and newly described type strains.</title>
        <authorList>
            <person name="Whitman W."/>
        </authorList>
    </citation>
    <scope>NUCLEOTIDE SEQUENCE [LARGE SCALE GENOMIC DNA]</scope>
    <source>
        <strain evidence="2 3">CGMCC 4.7104</strain>
    </source>
</reference>
<dbReference type="GO" id="GO:0032259">
    <property type="term" value="P:methylation"/>
    <property type="evidence" value="ECO:0007669"/>
    <property type="project" value="UniProtKB-KW"/>
</dbReference>
<evidence type="ECO:0000313" key="3">
    <source>
        <dbReference type="Proteomes" id="UP000238312"/>
    </source>
</evidence>
<dbReference type="SUPFAM" id="SSF53335">
    <property type="entry name" value="S-adenosyl-L-methionine-dependent methyltransferases"/>
    <property type="match status" value="1"/>
</dbReference>
<dbReference type="InterPro" id="IPR029063">
    <property type="entry name" value="SAM-dependent_MTases_sf"/>
</dbReference>
<keyword evidence="2" id="KW-0489">Methyltransferase</keyword>